<sequence>MRPQVMSTRLVLCWLCGAKVSFFALAEEAALQQQCVSGGCESELDMSSDASWLIQLPIAKDMLPKKASFAGENGSVVQNTSSSPAPAPVEHPIQGTLTLDHFRQHGSGECYSRASRNQWAVVDAHLHTRPFGGPPVPFKELIGRLQRAGVLFASMYGIGQRLPIDSPCTYYLDCPGTPIRSSLKNDFWNAQEVLDNAETLNTSLGPHLTLSMSFLNLSEPESVLSNIELLDKEFPNLFHQMGELNVVKQALFKNDAGLPVPIEKIKEWGPFMQVAKERGLPIGFHSDLGNDKDAKKYLSLIDEILRLYPENKIIWLHLGGLSKQLDPLAAALLSIPIYVPEHIKLLEERLEQHQNLMIDLSWDVLYDDLFKDPAKRDDYVSLFNKYPTRFIPGSDHVAAASKTEEGWHAELERTNDIYRSLSDDAFRRIALGQNYIELLGLKYTAPQLCSGAAPRSRLLQGGSAVFVGLVELWLLL</sequence>
<protein>
    <recommendedName>
        <fullName evidence="6">Amidohydrolase-related domain-containing protein</fullName>
    </recommendedName>
</protein>
<evidence type="ECO:0000256" key="1">
    <source>
        <dbReference type="SAM" id="SignalP"/>
    </source>
</evidence>
<evidence type="ECO:0000313" key="3">
    <source>
        <dbReference type="EMBL" id="CAE8657148.1"/>
    </source>
</evidence>
<dbReference type="AlphaFoldDB" id="A0A813ISP9"/>
<dbReference type="SUPFAM" id="SSF51556">
    <property type="entry name" value="Metallo-dependent hydrolases"/>
    <property type="match status" value="1"/>
</dbReference>
<evidence type="ECO:0000313" key="5">
    <source>
        <dbReference type="Proteomes" id="UP000654075"/>
    </source>
</evidence>
<feature type="chain" id="PRO_5035595940" description="Amidohydrolase-related domain-containing protein" evidence="1">
    <location>
        <begin position="27"/>
        <end position="476"/>
    </location>
</feature>
<organism evidence="3 4">
    <name type="scientific">Polarella glacialis</name>
    <name type="common">Dinoflagellate</name>
    <dbReference type="NCBI Taxonomy" id="89957"/>
    <lineage>
        <taxon>Eukaryota</taxon>
        <taxon>Sar</taxon>
        <taxon>Alveolata</taxon>
        <taxon>Dinophyceae</taxon>
        <taxon>Suessiales</taxon>
        <taxon>Suessiaceae</taxon>
        <taxon>Polarella</taxon>
    </lineage>
</organism>
<dbReference type="Proteomes" id="UP000626109">
    <property type="component" value="Unassembled WGS sequence"/>
</dbReference>
<dbReference type="OrthoDB" id="3176171at2759"/>
<name>A0A813ISP9_POLGL</name>
<gene>
    <name evidence="2" type="ORF">PGLA1383_LOCUS38625</name>
    <name evidence="3" type="ORF">PGLA2088_LOCUS12636</name>
</gene>
<dbReference type="Proteomes" id="UP000654075">
    <property type="component" value="Unassembled WGS sequence"/>
</dbReference>
<dbReference type="InterPro" id="IPR032466">
    <property type="entry name" value="Metal_Hydrolase"/>
</dbReference>
<proteinExistence type="predicted"/>
<accession>A0A813ISP9</accession>
<reference evidence="3" key="1">
    <citation type="submission" date="2021-02" db="EMBL/GenBank/DDBJ databases">
        <authorList>
            <person name="Dougan E. K."/>
            <person name="Rhodes N."/>
            <person name="Thang M."/>
            <person name="Chan C."/>
        </authorList>
    </citation>
    <scope>NUCLEOTIDE SEQUENCE</scope>
</reference>
<dbReference type="EMBL" id="CAJNNV010027647">
    <property type="protein sequence ID" value="CAE8621107.1"/>
    <property type="molecule type" value="Genomic_DNA"/>
</dbReference>
<dbReference type="EMBL" id="CAJNNW010014956">
    <property type="protein sequence ID" value="CAE8657148.1"/>
    <property type="molecule type" value="Genomic_DNA"/>
</dbReference>
<dbReference type="Gene3D" id="3.20.20.140">
    <property type="entry name" value="Metal-dependent hydrolases"/>
    <property type="match status" value="1"/>
</dbReference>
<keyword evidence="5" id="KW-1185">Reference proteome</keyword>
<evidence type="ECO:0000313" key="4">
    <source>
        <dbReference type="Proteomes" id="UP000626109"/>
    </source>
</evidence>
<evidence type="ECO:0000313" key="2">
    <source>
        <dbReference type="EMBL" id="CAE8621107.1"/>
    </source>
</evidence>
<comment type="caution">
    <text evidence="3">The sequence shown here is derived from an EMBL/GenBank/DDBJ whole genome shotgun (WGS) entry which is preliminary data.</text>
</comment>
<feature type="signal peptide" evidence="1">
    <location>
        <begin position="1"/>
        <end position="26"/>
    </location>
</feature>
<evidence type="ECO:0008006" key="6">
    <source>
        <dbReference type="Google" id="ProtNLM"/>
    </source>
</evidence>
<keyword evidence="1" id="KW-0732">Signal</keyword>